<feature type="transmembrane region" description="Helical" evidence="5">
    <location>
        <begin position="89"/>
        <end position="117"/>
    </location>
</feature>
<dbReference type="Proteomes" id="UP000184089">
    <property type="component" value="Unassembled WGS sequence"/>
</dbReference>
<gene>
    <name evidence="7" type="ORF">GT747_07250</name>
    <name evidence="8" type="ORF">SAMN05444424_0656</name>
</gene>
<feature type="transmembrane region" description="Helical" evidence="5">
    <location>
        <begin position="209"/>
        <end position="231"/>
    </location>
</feature>
<dbReference type="PANTHER" id="PTHR43229:SF6">
    <property type="entry name" value="ABC-TYPE MULTIDRUG TRANSPORT SYSTEM, PERMEASE COMPONENT"/>
    <property type="match status" value="1"/>
</dbReference>
<dbReference type="Pfam" id="PF01061">
    <property type="entry name" value="ABC2_membrane"/>
    <property type="match status" value="1"/>
</dbReference>
<evidence type="ECO:0000313" key="10">
    <source>
        <dbReference type="Proteomes" id="UP000474718"/>
    </source>
</evidence>
<sequence>MTAFFYQAVLQWKLDLRNRDVLLTYYLVPLVFFLFMGGILTSLDPGAKETVIPAMSVFAVSMGAFLGAPVPLTALYGSETKKAYQVGRIPLWAPAASNFLSAFVHLFLVSLLILLLAPPLFDASLPPHLPLYLGTMALFLFSCLCLGTALGLFFQTSSRLTMVAQVFFLPSIMLSGALFPAAFLPDPLRLAGRLFPASWSYSLLTGEGGWPAVAALLLISLVALGLCGWRLSKRGGLLTR</sequence>
<evidence type="ECO:0000256" key="2">
    <source>
        <dbReference type="ARBA" id="ARBA00022692"/>
    </source>
</evidence>
<dbReference type="EMBL" id="FQVY01000001">
    <property type="protein sequence ID" value="SHF78094.1"/>
    <property type="molecule type" value="Genomic_DNA"/>
</dbReference>
<evidence type="ECO:0000313" key="7">
    <source>
        <dbReference type="EMBL" id="MZL69553.1"/>
    </source>
</evidence>
<dbReference type="AlphaFoldDB" id="A0AAQ1MBQ9"/>
<accession>A0AAQ1MBQ9</accession>
<proteinExistence type="predicted"/>
<dbReference type="Proteomes" id="UP000474718">
    <property type="component" value="Unassembled WGS sequence"/>
</dbReference>
<comment type="caution">
    <text evidence="8">The sequence shown here is derived from an EMBL/GenBank/DDBJ whole genome shotgun (WGS) entry which is preliminary data.</text>
</comment>
<reference evidence="7 10" key="3">
    <citation type="journal article" date="2019" name="Nat. Med.">
        <title>A library of human gut bacterial isolates paired with longitudinal multiomics data enables mechanistic microbiome research.</title>
        <authorList>
            <person name="Poyet M."/>
            <person name="Groussin M."/>
            <person name="Gibbons S.M."/>
            <person name="Avila-Pacheco J."/>
            <person name="Jiang X."/>
            <person name="Kearney S.M."/>
            <person name="Perrotta A.R."/>
            <person name="Berdy B."/>
            <person name="Zhao S."/>
            <person name="Lieberman T.D."/>
            <person name="Swanson P.K."/>
            <person name="Smith M."/>
            <person name="Roesemann S."/>
            <person name="Alexander J.E."/>
            <person name="Rich S.A."/>
            <person name="Livny J."/>
            <person name="Vlamakis H."/>
            <person name="Clish C."/>
            <person name="Bullock K."/>
            <person name="Deik A."/>
            <person name="Scott J."/>
            <person name="Pierce K.A."/>
            <person name="Xavier R.J."/>
            <person name="Alm E.J."/>
        </authorList>
    </citation>
    <scope>NUCLEOTIDE SEQUENCE [LARGE SCALE GENOMIC DNA]</scope>
    <source>
        <strain evidence="7 10">BIOML-A2</strain>
    </source>
</reference>
<dbReference type="RefSeq" id="WP_021659878.1">
    <property type="nucleotide sequence ID" value="NZ_FQVY01000001.1"/>
</dbReference>
<feature type="transmembrane region" description="Helical" evidence="5">
    <location>
        <begin position="52"/>
        <end position="77"/>
    </location>
</feature>
<feature type="domain" description="ABC-2 type transporter transmembrane" evidence="6">
    <location>
        <begin position="11"/>
        <end position="205"/>
    </location>
</feature>
<reference evidence="9" key="2">
    <citation type="submission" date="2016-11" db="EMBL/GenBank/DDBJ databases">
        <authorList>
            <person name="Jaros S."/>
            <person name="Januszkiewicz K."/>
            <person name="Wedrychowicz H."/>
        </authorList>
    </citation>
    <scope>NUCLEOTIDE SEQUENCE [LARGE SCALE GENOMIC DNA]</scope>
    <source>
        <strain evidence="9">DSM 4029</strain>
    </source>
</reference>
<keyword evidence="2 5" id="KW-0812">Transmembrane</keyword>
<feature type="transmembrane region" description="Helical" evidence="5">
    <location>
        <begin position="166"/>
        <end position="184"/>
    </location>
</feature>
<name>A0AAQ1MBQ9_9FIRM</name>
<evidence type="ECO:0000313" key="8">
    <source>
        <dbReference type="EMBL" id="SHF78094.1"/>
    </source>
</evidence>
<dbReference type="GO" id="GO:0016020">
    <property type="term" value="C:membrane"/>
    <property type="evidence" value="ECO:0007669"/>
    <property type="project" value="UniProtKB-SubCell"/>
</dbReference>
<reference evidence="8" key="1">
    <citation type="submission" date="2016-11" db="EMBL/GenBank/DDBJ databases">
        <authorList>
            <person name="Varghese N."/>
            <person name="Submissions S."/>
        </authorList>
    </citation>
    <scope>NUCLEOTIDE SEQUENCE</scope>
    <source>
        <strain evidence="8">DSM 4029</strain>
    </source>
</reference>
<dbReference type="InterPro" id="IPR013525">
    <property type="entry name" value="ABC2_TM"/>
</dbReference>
<dbReference type="PANTHER" id="PTHR43229">
    <property type="entry name" value="NODULATION PROTEIN J"/>
    <property type="match status" value="1"/>
</dbReference>
<evidence type="ECO:0000256" key="4">
    <source>
        <dbReference type="ARBA" id="ARBA00023136"/>
    </source>
</evidence>
<dbReference type="GO" id="GO:0140359">
    <property type="term" value="F:ABC-type transporter activity"/>
    <property type="evidence" value="ECO:0007669"/>
    <property type="project" value="InterPro"/>
</dbReference>
<keyword evidence="10" id="KW-1185">Reference proteome</keyword>
<feature type="transmembrane region" description="Helical" evidence="5">
    <location>
        <begin position="21"/>
        <end position="40"/>
    </location>
</feature>
<keyword evidence="3 5" id="KW-1133">Transmembrane helix</keyword>
<feature type="transmembrane region" description="Helical" evidence="5">
    <location>
        <begin position="129"/>
        <end position="154"/>
    </location>
</feature>
<evidence type="ECO:0000256" key="5">
    <source>
        <dbReference type="SAM" id="Phobius"/>
    </source>
</evidence>
<comment type="subcellular location">
    <subcellularLocation>
        <location evidence="1">Membrane</location>
        <topology evidence="1">Multi-pass membrane protein</topology>
    </subcellularLocation>
</comment>
<keyword evidence="4 5" id="KW-0472">Membrane</keyword>
<dbReference type="EMBL" id="WWVX01000004">
    <property type="protein sequence ID" value="MZL69553.1"/>
    <property type="molecule type" value="Genomic_DNA"/>
</dbReference>
<organism evidence="8 9">
    <name type="scientific">Bittarella massiliensis</name>
    <name type="common">ex Durand et al. 2017</name>
    <dbReference type="NCBI Taxonomy" id="1720313"/>
    <lineage>
        <taxon>Bacteria</taxon>
        <taxon>Bacillati</taxon>
        <taxon>Bacillota</taxon>
        <taxon>Clostridia</taxon>
        <taxon>Eubacteriales</taxon>
        <taxon>Oscillospiraceae</taxon>
        <taxon>Bittarella (ex Durand et al. 2017)</taxon>
    </lineage>
</organism>
<dbReference type="InterPro" id="IPR051784">
    <property type="entry name" value="Nod_factor_ABC_transporter"/>
</dbReference>
<evidence type="ECO:0000259" key="6">
    <source>
        <dbReference type="Pfam" id="PF01061"/>
    </source>
</evidence>
<evidence type="ECO:0000256" key="1">
    <source>
        <dbReference type="ARBA" id="ARBA00004141"/>
    </source>
</evidence>
<evidence type="ECO:0000256" key="3">
    <source>
        <dbReference type="ARBA" id="ARBA00022989"/>
    </source>
</evidence>
<protein>
    <submittedName>
        <fullName evidence="7">ABC transporter permease</fullName>
    </submittedName>
    <submittedName>
        <fullName evidence="8">ABC-2 type transport system permease protein</fullName>
    </submittedName>
</protein>
<evidence type="ECO:0000313" key="9">
    <source>
        <dbReference type="Proteomes" id="UP000184089"/>
    </source>
</evidence>